<evidence type="ECO:0000256" key="1">
    <source>
        <dbReference type="ARBA" id="ARBA00010702"/>
    </source>
</evidence>
<evidence type="ECO:0000256" key="13">
    <source>
        <dbReference type="SAM" id="SignalP"/>
    </source>
</evidence>
<feature type="binding site" evidence="12">
    <location>
        <position position="64"/>
    </location>
    <ligand>
        <name>Mg(2+)</name>
        <dbReference type="ChEBI" id="CHEBI:18420"/>
        <label>1</label>
    </ligand>
</feature>
<evidence type="ECO:0000256" key="11">
    <source>
        <dbReference type="ARBA" id="ARBA00049015"/>
    </source>
</evidence>
<evidence type="ECO:0000256" key="2">
    <source>
        <dbReference type="ARBA" id="ARBA00012255"/>
    </source>
</evidence>
<sequence>MSPTRSSRTIGALLALHAGDALGAPLEFKPHTLILSRFPGPNAAFPRTLTGGGFLAWEPGAATDDTDLTRAIVLAYRDAITKKDDVVLKAAEHCLAWYQGRWPSRQPGTLPRDIGGATRKALSKYASSRDPYSSGAGQGSAGNGSLMRCIATGLFQTDPELLRKESQYISSITHNDYRCTIACAAYNTIVSSLVVHEMSVEEAVSAGERVAISLDRGRVDGPVHAAIKLGRTISLGELADKGPRKTGFPGPCSGFVLDSLSLAIAAVMDERRLDQVLVDVVRVGMDTDTNAAIAGGLLGARDGEEALLDEWKDSLQFSSEFRSLVEEVLSAQGVITTDQNTK</sequence>
<protein>
    <recommendedName>
        <fullName evidence="4">ADP-ribosylhydrolase ARH3</fullName>
        <ecNumber evidence="2">3.2.1.143</ecNumber>
    </recommendedName>
    <alternativeName>
        <fullName evidence="5">ADP-ribose glycohydrolase ARH3</fullName>
    </alternativeName>
    <alternativeName>
        <fullName evidence="6">ADP-ribosylhydrolase 3</fullName>
    </alternativeName>
    <alternativeName>
        <fullName evidence="9">O-acetyl-ADP-ribose deacetylase ARH3</fullName>
    </alternativeName>
    <alternativeName>
        <fullName evidence="10">Poly(ADP-ribose) glycohydrolase ARH3</fullName>
    </alternativeName>
    <alternativeName>
        <fullName evidence="8">[Protein ADP-ribosylarginine] hydrolase-like protein 2</fullName>
    </alternativeName>
    <alternativeName>
        <fullName evidence="7">[Protein ADP-ribosylserine] hydrolase</fullName>
    </alternativeName>
</protein>
<evidence type="ECO:0000256" key="10">
    <source>
        <dbReference type="ARBA" id="ARBA00043193"/>
    </source>
</evidence>
<organism evidence="14 15">
    <name type="scientific">Penicillium steckii</name>
    <dbReference type="NCBI Taxonomy" id="303698"/>
    <lineage>
        <taxon>Eukaryota</taxon>
        <taxon>Fungi</taxon>
        <taxon>Dikarya</taxon>
        <taxon>Ascomycota</taxon>
        <taxon>Pezizomycotina</taxon>
        <taxon>Eurotiomycetes</taxon>
        <taxon>Eurotiomycetidae</taxon>
        <taxon>Eurotiales</taxon>
        <taxon>Aspergillaceae</taxon>
        <taxon>Penicillium</taxon>
    </lineage>
</organism>
<evidence type="ECO:0000256" key="6">
    <source>
        <dbReference type="ARBA" id="ARBA00042471"/>
    </source>
</evidence>
<evidence type="ECO:0000256" key="8">
    <source>
        <dbReference type="ARBA" id="ARBA00042850"/>
    </source>
</evidence>
<dbReference type="Gene3D" id="1.10.4080.10">
    <property type="entry name" value="ADP-ribosylation/Crystallin J1"/>
    <property type="match status" value="1"/>
</dbReference>
<reference evidence="15" key="1">
    <citation type="journal article" date="2017" name="Nat. Microbiol.">
        <title>Global analysis of biosynthetic gene clusters reveals vast potential of secondary metabolite production in Penicillium species.</title>
        <authorList>
            <person name="Nielsen J.C."/>
            <person name="Grijseels S."/>
            <person name="Prigent S."/>
            <person name="Ji B."/>
            <person name="Dainat J."/>
            <person name="Nielsen K.F."/>
            <person name="Frisvad J.C."/>
            <person name="Workman M."/>
            <person name="Nielsen J."/>
        </authorList>
    </citation>
    <scope>NUCLEOTIDE SEQUENCE [LARGE SCALE GENOMIC DNA]</scope>
    <source>
        <strain evidence="15">IBT 24891</strain>
    </source>
</reference>
<evidence type="ECO:0000313" key="14">
    <source>
        <dbReference type="EMBL" id="OQE26560.1"/>
    </source>
</evidence>
<dbReference type="Pfam" id="PF03747">
    <property type="entry name" value="ADP_ribosyl_GH"/>
    <property type="match status" value="1"/>
</dbReference>
<name>A0A1V6TKW2_9EURO</name>
<feature type="signal peptide" evidence="13">
    <location>
        <begin position="1"/>
        <end position="23"/>
    </location>
</feature>
<evidence type="ECO:0000256" key="3">
    <source>
        <dbReference type="ARBA" id="ARBA00022801"/>
    </source>
</evidence>
<dbReference type="AlphaFoldDB" id="A0A1V6TKW2"/>
<keyword evidence="3" id="KW-0378">Hydrolase</keyword>
<dbReference type="GO" id="GO:0046872">
    <property type="term" value="F:metal ion binding"/>
    <property type="evidence" value="ECO:0007669"/>
    <property type="project" value="UniProtKB-KW"/>
</dbReference>
<dbReference type="InterPro" id="IPR036705">
    <property type="entry name" value="Ribosyl_crysJ1_sf"/>
</dbReference>
<keyword evidence="15" id="KW-1185">Reference proteome</keyword>
<feature type="binding site" evidence="12">
    <location>
        <position position="63"/>
    </location>
    <ligand>
        <name>Mg(2+)</name>
        <dbReference type="ChEBI" id="CHEBI:18420"/>
        <label>1</label>
    </ligand>
</feature>
<feature type="binding site" evidence="12">
    <location>
        <position position="65"/>
    </location>
    <ligand>
        <name>Mg(2+)</name>
        <dbReference type="ChEBI" id="CHEBI:18420"/>
        <label>1</label>
    </ligand>
</feature>
<evidence type="ECO:0000256" key="12">
    <source>
        <dbReference type="PIRSR" id="PIRSR605502-1"/>
    </source>
</evidence>
<proteinExistence type="inferred from homology"/>
<dbReference type="EMBL" id="MLKD01000005">
    <property type="protein sequence ID" value="OQE26560.1"/>
    <property type="molecule type" value="Genomic_DNA"/>
</dbReference>
<dbReference type="InterPro" id="IPR005502">
    <property type="entry name" value="Ribosyl_crysJ1"/>
</dbReference>
<keyword evidence="12" id="KW-0460">Magnesium</keyword>
<gene>
    <name evidence="14" type="ORF">PENSTE_c005G09685</name>
</gene>
<dbReference type="Proteomes" id="UP000191285">
    <property type="component" value="Unassembled WGS sequence"/>
</dbReference>
<evidence type="ECO:0000313" key="15">
    <source>
        <dbReference type="Proteomes" id="UP000191285"/>
    </source>
</evidence>
<accession>A0A1V6TKW2</accession>
<dbReference type="OrthoDB" id="2021138at2759"/>
<comment type="similarity">
    <text evidence="1">Belongs to the ADP-ribosylglycohydrolase family.</text>
</comment>
<dbReference type="PANTHER" id="PTHR16222:SF24">
    <property type="entry name" value="ADP-RIBOSYLHYDROLASE ARH3"/>
    <property type="match status" value="1"/>
</dbReference>
<dbReference type="EC" id="3.2.1.143" evidence="2"/>
<feature type="binding site" evidence="12">
    <location>
        <position position="288"/>
    </location>
    <ligand>
        <name>Mg(2+)</name>
        <dbReference type="ChEBI" id="CHEBI:18420"/>
        <label>1</label>
    </ligand>
</feature>
<evidence type="ECO:0000256" key="4">
    <source>
        <dbReference type="ARBA" id="ARBA00041057"/>
    </source>
</evidence>
<dbReference type="SUPFAM" id="SSF101478">
    <property type="entry name" value="ADP-ribosylglycohydrolase"/>
    <property type="match status" value="1"/>
</dbReference>
<evidence type="ECO:0000256" key="5">
    <source>
        <dbReference type="ARBA" id="ARBA00042398"/>
    </source>
</evidence>
<evidence type="ECO:0000256" key="7">
    <source>
        <dbReference type="ARBA" id="ARBA00042722"/>
    </source>
</evidence>
<comment type="cofactor">
    <cofactor evidence="12">
        <name>Mg(2+)</name>
        <dbReference type="ChEBI" id="CHEBI:18420"/>
    </cofactor>
    <text evidence="12">Binds 2 magnesium ions per subunit.</text>
</comment>
<dbReference type="InterPro" id="IPR050792">
    <property type="entry name" value="ADP-ribosylglycohydrolase"/>
</dbReference>
<feature type="binding site" evidence="12">
    <location>
        <position position="289"/>
    </location>
    <ligand>
        <name>Mg(2+)</name>
        <dbReference type="ChEBI" id="CHEBI:18420"/>
        <label>1</label>
    </ligand>
</feature>
<dbReference type="GO" id="GO:0004649">
    <property type="term" value="F:poly(ADP-ribose) glycohydrolase activity"/>
    <property type="evidence" value="ECO:0007669"/>
    <property type="project" value="UniProtKB-EC"/>
</dbReference>
<evidence type="ECO:0000256" key="9">
    <source>
        <dbReference type="ARBA" id="ARBA00043187"/>
    </source>
</evidence>
<keyword evidence="13" id="KW-0732">Signal</keyword>
<feature type="chain" id="PRO_5012461124" description="ADP-ribosylhydrolase ARH3" evidence="13">
    <location>
        <begin position="24"/>
        <end position="342"/>
    </location>
</feature>
<dbReference type="PANTHER" id="PTHR16222">
    <property type="entry name" value="ADP-RIBOSYLGLYCOHYDROLASE"/>
    <property type="match status" value="1"/>
</dbReference>
<feature type="binding site" evidence="12">
    <location>
        <position position="286"/>
    </location>
    <ligand>
        <name>Mg(2+)</name>
        <dbReference type="ChEBI" id="CHEBI:18420"/>
        <label>1</label>
    </ligand>
</feature>
<comment type="caution">
    <text evidence="14">The sequence shown here is derived from an EMBL/GenBank/DDBJ whole genome shotgun (WGS) entry which is preliminary data.</text>
</comment>
<keyword evidence="12" id="KW-0479">Metal-binding</keyword>
<comment type="catalytic activity">
    <reaction evidence="11">
        <text>alpha-NAD(+) + H2O = ADP-D-ribose + nicotinamide + H(+)</text>
        <dbReference type="Rhea" id="RHEA:68792"/>
        <dbReference type="ChEBI" id="CHEBI:15377"/>
        <dbReference type="ChEBI" id="CHEBI:15378"/>
        <dbReference type="ChEBI" id="CHEBI:17154"/>
        <dbReference type="ChEBI" id="CHEBI:57967"/>
        <dbReference type="ChEBI" id="CHEBI:77017"/>
    </reaction>
</comment>